<keyword evidence="1" id="KW-0732">Signal</keyword>
<feature type="signal peptide" evidence="1">
    <location>
        <begin position="1"/>
        <end position="21"/>
    </location>
</feature>
<organism evidence="2 3">
    <name type="scientific">Azoarcus taiwanensis</name>
    <dbReference type="NCBI Taxonomy" id="666964"/>
    <lineage>
        <taxon>Bacteria</taxon>
        <taxon>Pseudomonadati</taxon>
        <taxon>Pseudomonadota</taxon>
        <taxon>Betaproteobacteria</taxon>
        <taxon>Rhodocyclales</taxon>
        <taxon>Zoogloeaceae</taxon>
        <taxon>Azoarcus</taxon>
    </lineage>
</organism>
<evidence type="ECO:0000256" key="1">
    <source>
        <dbReference type="SAM" id="SignalP"/>
    </source>
</evidence>
<dbReference type="Proteomes" id="UP000599523">
    <property type="component" value="Unassembled WGS sequence"/>
</dbReference>
<dbReference type="AlphaFoldDB" id="A0A972JD06"/>
<reference evidence="2" key="1">
    <citation type="submission" date="2019-12" db="EMBL/GenBank/DDBJ databases">
        <title>Comparative genomics gives insights into the taxonomy of the Azoarcus-Aromatoleum group and reveals separate origins of nif in the plant-associated Azoarcus and non-plant-associated Aromatoleum sub-groups.</title>
        <authorList>
            <person name="Lafos M."/>
            <person name="Maluk M."/>
            <person name="Batista M."/>
            <person name="Junghare M."/>
            <person name="Carmona M."/>
            <person name="Faoro H."/>
            <person name="Cruz L.M."/>
            <person name="Battistoni F."/>
            <person name="De Souza E."/>
            <person name="Pedrosa F."/>
            <person name="Chen W.-M."/>
            <person name="Poole P.S."/>
            <person name="Dixon R.A."/>
            <person name="James E.K."/>
        </authorList>
    </citation>
    <scope>NUCLEOTIDE SEQUENCE</scope>
    <source>
        <strain evidence="2">NSC3</strain>
    </source>
</reference>
<gene>
    <name evidence="2" type="ORF">GPA21_18970</name>
</gene>
<accession>A0A972JD06</accession>
<evidence type="ECO:0000313" key="2">
    <source>
        <dbReference type="EMBL" id="NMG05032.1"/>
    </source>
</evidence>
<protein>
    <submittedName>
        <fullName evidence="2">Uncharacterized protein</fullName>
    </submittedName>
</protein>
<proteinExistence type="predicted"/>
<name>A0A972JD06_9RHOO</name>
<keyword evidence="3" id="KW-1185">Reference proteome</keyword>
<dbReference type="RefSeq" id="WP_168989649.1">
    <property type="nucleotide sequence ID" value="NZ_CAWPHM010000102.1"/>
</dbReference>
<feature type="chain" id="PRO_5037195668" evidence="1">
    <location>
        <begin position="22"/>
        <end position="327"/>
    </location>
</feature>
<sequence length="327" mass="35473">MNWRVVATGWALALIVPDASAFDADSRFAPNPPSGQSGRFAFDLRLDVGFQSDRAAGPITVFVNSRDGSMVLDNPHVTLWALGMQDIPGLQIHHAIIRESELMACGRHPEFGDGCLPMGGDIVPGFSAWAAQVEAERFFASASTARAADFPPAPAAVRHLARLDGYMQEGVKASFWFDPGHATVATQMPFLGPGVGVMKDRISRSNRVVRHAHYVFPPTEHALRYLSIQLADLSRTQHRVDLSGYPLVSAFTAPALGQAQAVGIDILGLGAQVQAIARDMEESCPHGSPGNECRAEYRQRIQALEAQIHQRASDFARQHGLRAPPPR</sequence>
<comment type="caution">
    <text evidence="2">The sequence shown here is derived from an EMBL/GenBank/DDBJ whole genome shotgun (WGS) entry which is preliminary data.</text>
</comment>
<dbReference type="EMBL" id="WTVM01000192">
    <property type="protein sequence ID" value="NMG05032.1"/>
    <property type="molecule type" value="Genomic_DNA"/>
</dbReference>
<evidence type="ECO:0000313" key="3">
    <source>
        <dbReference type="Proteomes" id="UP000599523"/>
    </source>
</evidence>